<evidence type="ECO:0000256" key="3">
    <source>
        <dbReference type="ARBA" id="ARBA00022989"/>
    </source>
</evidence>
<dbReference type="Gramene" id="ONK55971">
    <property type="protein sequence ID" value="ONK55971"/>
    <property type="gene ID" value="A4U43_C10F2820"/>
</dbReference>
<organism evidence="7 8">
    <name type="scientific">Asparagus officinalis</name>
    <name type="common">Garden asparagus</name>
    <dbReference type="NCBI Taxonomy" id="4686"/>
    <lineage>
        <taxon>Eukaryota</taxon>
        <taxon>Viridiplantae</taxon>
        <taxon>Streptophyta</taxon>
        <taxon>Embryophyta</taxon>
        <taxon>Tracheophyta</taxon>
        <taxon>Spermatophyta</taxon>
        <taxon>Magnoliopsida</taxon>
        <taxon>Liliopsida</taxon>
        <taxon>Asparagales</taxon>
        <taxon>Asparagaceae</taxon>
        <taxon>Asparagoideae</taxon>
        <taxon>Asparagus</taxon>
    </lineage>
</organism>
<comment type="subcellular location">
    <subcellularLocation>
        <location evidence="1">Membrane</location>
        <topology evidence="1">Single-pass membrane protein</topology>
    </subcellularLocation>
</comment>
<evidence type="ECO:0000313" key="8">
    <source>
        <dbReference type="Proteomes" id="UP000243459"/>
    </source>
</evidence>
<dbReference type="GO" id="GO:0009506">
    <property type="term" value="C:plasmodesma"/>
    <property type="evidence" value="ECO:0007669"/>
    <property type="project" value="TreeGrafter"/>
</dbReference>
<evidence type="ECO:0000259" key="6">
    <source>
        <dbReference type="Pfam" id="PF03168"/>
    </source>
</evidence>
<dbReference type="PANTHER" id="PTHR31415:SF20">
    <property type="entry name" value="NDR1_HIN1-LIKE PROTEIN 26"/>
    <property type="match status" value="1"/>
</dbReference>
<gene>
    <name evidence="7" type="ORF">A4U43_C10F2820</name>
</gene>
<name>A0A5P1E056_ASPOF</name>
<dbReference type="OrthoDB" id="1920039at2759"/>
<dbReference type="GO" id="GO:0098542">
    <property type="term" value="P:defense response to other organism"/>
    <property type="evidence" value="ECO:0007669"/>
    <property type="project" value="InterPro"/>
</dbReference>
<dbReference type="OMA" id="RWKIGTW"/>
<keyword evidence="2 5" id="KW-0812">Transmembrane</keyword>
<evidence type="ECO:0000256" key="4">
    <source>
        <dbReference type="ARBA" id="ARBA00023136"/>
    </source>
</evidence>
<evidence type="ECO:0000256" key="2">
    <source>
        <dbReference type="ARBA" id="ARBA00022692"/>
    </source>
</evidence>
<accession>A0A5P1E056</accession>
<proteinExistence type="predicted"/>
<evidence type="ECO:0000256" key="1">
    <source>
        <dbReference type="ARBA" id="ARBA00004167"/>
    </source>
</evidence>
<dbReference type="EMBL" id="CM007390">
    <property type="protein sequence ID" value="ONK55971.1"/>
    <property type="molecule type" value="Genomic_DNA"/>
</dbReference>
<keyword evidence="3 5" id="KW-1133">Transmembrane helix</keyword>
<keyword evidence="4 5" id="KW-0472">Membrane</keyword>
<dbReference type="InterPro" id="IPR044839">
    <property type="entry name" value="NDR1-like"/>
</dbReference>
<sequence>MSLLTQSSPKHCANKGFHLKTLLNRKLLYTLSTLISSLLFVILLIYLILHPSKPQFYLQNTTVSNLALSSVQATILSKNPNTKVGVYYDDLRAYAVYKGQQITAGSALPPFFQEHEDSNVLSASMYGAGMPVTASAGYEVGRDQEAGRAMALTVRIDGKLRWKVGSWVSGKYRFNVDCVAIIGIGSSVGGGGWSSVQGTECSTSV</sequence>
<dbReference type="Proteomes" id="UP000243459">
    <property type="component" value="Chromosome 10"/>
</dbReference>
<keyword evidence="8" id="KW-1185">Reference proteome</keyword>
<reference evidence="8" key="1">
    <citation type="journal article" date="2017" name="Nat. Commun.">
        <title>The asparagus genome sheds light on the origin and evolution of a young Y chromosome.</title>
        <authorList>
            <person name="Harkess A."/>
            <person name="Zhou J."/>
            <person name="Xu C."/>
            <person name="Bowers J.E."/>
            <person name="Van der Hulst R."/>
            <person name="Ayyampalayam S."/>
            <person name="Mercati F."/>
            <person name="Riccardi P."/>
            <person name="McKain M.R."/>
            <person name="Kakrana A."/>
            <person name="Tang H."/>
            <person name="Ray J."/>
            <person name="Groenendijk J."/>
            <person name="Arikit S."/>
            <person name="Mathioni S.M."/>
            <person name="Nakano M."/>
            <person name="Shan H."/>
            <person name="Telgmann-Rauber A."/>
            <person name="Kanno A."/>
            <person name="Yue Z."/>
            <person name="Chen H."/>
            <person name="Li W."/>
            <person name="Chen Y."/>
            <person name="Xu X."/>
            <person name="Zhang Y."/>
            <person name="Luo S."/>
            <person name="Chen H."/>
            <person name="Gao J."/>
            <person name="Mao Z."/>
            <person name="Pires J.C."/>
            <person name="Luo M."/>
            <person name="Kudrna D."/>
            <person name="Wing R.A."/>
            <person name="Meyers B.C."/>
            <person name="Yi K."/>
            <person name="Kong H."/>
            <person name="Lavrijsen P."/>
            <person name="Sunseri F."/>
            <person name="Falavigna A."/>
            <person name="Ye Y."/>
            <person name="Leebens-Mack J.H."/>
            <person name="Chen G."/>
        </authorList>
    </citation>
    <scope>NUCLEOTIDE SEQUENCE [LARGE SCALE GENOMIC DNA]</scope>
    <source>
        <strain evidence="8">cv. DH0086</strain>
    </source>
</reference>
<feature type="transmembrane region" description="Helical" evidence="5">
    <location>
        <begin position="27"/>
        <end position="49"/>
    </location>
</feature>
<dbReference type="InterPro" id="IPR004864">
    <property type="entry name" value="LEA_2"/>
</dbReference>
<evidence type="ECO:0000313" key="7">
    <source>
        <dbReference type="EMBL" id="ONK55971.1"/>
    </source>
</evidence>
<protein>
    <recommendedName>
        <fullName evidence="6">Late embryogenesis abundant protein LEA-2 subgroup domain-containing protein</fullName>
    </recommendedName>
</protein>
<evidence type="ECO:0000256" key="5">
    <source>
        <dbReference type="SAM" id="Phobius"/>
    </source>
</evidence>
<dbReference type="AlphaFoldDB" id="A0A5P1E056"/>
<dbReference type="PANTHER" id="PTHR31415">
    <property type="entry name" value="OS05G0367900 PROTEIN"/>
    <property type="match status" value="1"/>
</dbReference>
<dbReference type="Pfam" id="PF03168">
    <property type="entry name" value="LEA_2"/>
    <property type="match status" value="1"/>
</dbReference>
<feature type="domain" description="Late embryogenesis abundant protein LEA-2 subgroup" evidence="6">
    <location>
        <begin position="75"/>
        <end position="178"/>
    </location>
</feature>
<dbReference type="GO" id="GO:0005886">
    <property type="term" value="C:plasma membrane"/>
    <property type="evidence" value="ECO:0007669"/>
    <property type="project" value="TreeGrafter"/>
</dbReference>